<proteinExistence type="predicted"/>
<comment type="caution">
    <text evidence="2">The sequence shown here is derived from an EMBL/GenBank/DDBJ whole genome shotgun (WGS) entry which is preliminary data.</text>
</comment>
<evidence type="ECO:0000256" key="1">
    <source>
        <dbReference type="SAM" id="MobiDB-lite"/>
    </source>
</evidence>
<feature type="compositionally biased region" description="Basic and acidic residues" evidence="1">
    <location>
        <begin position="85"/>
        <end position="103"/>
    </location>
</feature>
<reference evidence="2" key="1">
    <citation type="submission" date="2023-06" db="EMBL/GenBank/DDBJ databases">
        <title>Genome-scale phylogeny and comparative genomics of the fungal order Sordariales.</title>
        <authorList>
            <consortium name="Lawrence Berkeley National Laboratory"/>
            <person name="Hensen N."/>
            <person name="Bonometti L."/>
            <person name="Westerberg I."/>
            <person name="Brannstrom I.O."/>
            <person name="Guillou S."/>
            <person name="Cros-Aarteil S."/>
            <person name="Calhoun S."/>
            <person name="Haridas S."/>
            <person name="Kuo A."/>
            <person name="Mondo S."/>
            <person name="Pangilinan J."/>
            <person name="Riley R."/>
            <person name="LaButti K."/>
            <person name="Andreopoulos B."/>
            <person name="Lipzen A."/>
            <person name="Chen C."/>
            <person name="Yanf M."/>
            <person name="Daum C."/>
            <person name="Ng V."/>
            <person name="Clum A."/>
            <person name="Steindorff A."/>
            <person name="Ohm R."/>
            <person name="Martin F."/>
            <person name="Silar P."/>
            <person name="Natvig D."/>
            <person name="Lalanne C."/>
            <person name="Gautier V."/>
            <person name="Ament-velasquez S.L."/>
            <person name="Kruys A."/>
            <person name="Hutchinson M.I."/>
            <person name="Powell A.J."/>
            <person name="Barry K."/>
            <person name="Miller A.N."/>
            <person name="Grigoriev I.V."/>
            <person name="Debuchy R."/>
            <person name="Gladieux P."/>
            <person name="Thoren M.H."/>
            <person name="Johannesson H."/>
        </authorList>
    </citation>
    <scope>NUCLEOTIDE SEQUENCE</scope>
    <source>
        <strain evidence="2">SMH2392-1A</strain>
    </source>
</reference>
<dbReference type="AlphaFoldDB" id="A0AA40A5U5"/>
<gene>
    <name evidence="2" type="ORF">B0T26DRAFT_755011</name>
</gene>
<evidence type="ECO:0000313" key="2">
    <source>
        <dbReference type="EMBL" id="KAK0709869.1"/>
    </source>
</evidence>
<keyword evidence="3" id="KW-1185">Reference proteome</keyword>
<feature type="region of interest" description="Disordered" evidence="1">
    <location>
        <begin position="80"/>
        <end position="111"/>
    </location>
</feature>
<evidence type="ECO:0000313" key="3">
    <source>
        <dbReference type="Proteomes" id="UP001172101"/>
    </source>
</evidence>
<accession>A0AA40A5U5</accession>
<protein>
    <submittedName>
        <fullName evidence="2">Uncharacterized protein</fullName>
    </submittedName>
</protein>
<organism evidence="2 3">
    <name type="scientific">Lasiosphaeria miniovina</name>
    <dbReference type="NCBI Taxonomy" id="1954250"/>
    <lineage>
        <taxon>Eukaryota</taxon>
        <taxon>Fungi</taxon>
        <taxon>Dikarya</taxon>
        <taxon>Ascomycota</taxon>
        <taxon>Pezizomycotina</taxon>
        <taxon>Sordariomycetes</taxon>
        <taxon>Sordariomycetidae</taxon>
        <taxon>Sordariales</taxon>
        <taxon>Lasiosphaeriaceae</taxon>
        <taxon>Lasiosphaeria</taxon>
    </lineage>
</organism>
<dbReference type="EMBL" id="JAUIRO010000006">
    <property type="protein sequence ID" value="KAK0709869.1"/>
    <property type="molecule type" value="Genomic_DNA"/>
</dbReference>
<sequence length="227" mass="25840">MRYRSNRTKTSQVLCNHRRNHFTVVKPFNPSPDTAFMQLLERHARAPVAIIASGATDWTLYLSLQWAISSYSSDLGRNIASDYGDSQRERTNRAYEQRRREALAKGQEPPTYEYRSVKDAEGNRYFGPAHGRVLELSDEFEALIDKVATKEVVPLHTDDDDDGGGGGDGKKHWLLEWYNFPLRPDLPARLNALAESLRELLDELVCKHHERVAHNLANPVKLPMSIA</sequence>
<dbReference type="Proteomes" id="UP001172101">
    <property type="component" value="Unassembled WGS sequence"/>
</dbReference>
<name>A0AA40A5U5_9PEZI</name>
<dbReference type="RefSeq" id="XP_060293173.1">
    <property type="nucleotide sequence ID" value="XM_060445890.1"/>
</dbReference>
<dbReference type="GeneID" id="85329160"/>